<dbReference type="EMBL" id="JACCKB010000005">
    <property type="protein sequence ID" value="NYZ65433.1"/>
    <property type="molecule type" value="Genomic_DNA"/>
</dbReference>
<feature type="domain" description="Methyltransferase small" evidence="4">
    <location>
        <begin position="56"/>
        <end position="199"/>
    </location>
</feature>
<sequence>MQQVWSEDPIKNAYLKGVITLLERSQNENKKQYEIEILGNKFDVLPNVFPPSYFRDTAFFVQNIPEVSGKCILEVGCGTGVTAIMFVLKGAESVVAVDINKDAVKNTILNINRYQLSDRVSCFYSDVFSEINDNEKFDVIYWNIPFGKVNANLSTLQRSVFDMGYAAVERFFIEGAKYLRSGGYLLYGFSPVIGDEDALVKITKNAGLKTTIIAKAYEELKEYSIEFHLCKAVPCV</sequence>
<proteinExistence type="predicted"/>
<dbReference type="PANTHER" id="PTHR47816">
    <property type="entry name" value="RIBOSOMAL RNA SMALL SUBUNIT METHYLTRANSFERASE C"/>
    <property type="match status" value="1"/>
</dbReference>
<evidence type="ECO:0000256" key="3">
    <source>
        <dbReference type="ARBA" id="ARBA00022691"/>
    </source>
</evidence>
<evidence type="ECO:0000259" key="4">
    <source>
        <dbReference type="Pfam" id="PF05175"/>
    </source>
</evidence>
<dbReference type="AlphaFoldDB" id="A0A853HVZ8"/>
<keyword evidence="2" id="KW-0808">Transferase</keyword>
<comment type="caution">
    <text evidence="5">The sequence shown here is derived from an EMBL/GenBank/DDBJ whole genome shotgun (WGS) entry which is preliminary data.</text>
</comment>
<dbReference type="InterPro" id="IPR007848">
    <property type="entry name" value="Small_mtfrase_dom"/>
</dbReference>
<dbReference type="Proteomes" id="UP000569732">
    <property type="component" value="Unassembled WGS sequence"/>
</dbReference>
<dbReference type="PANTHER" id="PTHR47816:SF4">
    <property type="entry name" value="RIBOSOMAL RNA SMALL SUBUNIT METHYLTRANSFERASE C"/>
    <property type="match status" value="1"/>
</dbReference>
<protein>
    <submittedName>
        <fullName evidence="5">tRNA (Adenine(22)-N(1))-methyltransferase TrmK</fullName>
    </submittedName>
</protein>
<dbReference type="SUPFAM" id="SSF53335">
    <property type="entry name" value="S-adenosyl-L-methionine-dependent methyltransferases"/>
    <property type="match status" value="1"/>
</dbReference>
<dbReference type="Pfam" id="PF05175">
    <property type="entry name" value="MTS"/>
    <property type="match status" value="1"/>
</dbReference>
<keyword evidence="3" id="KW-0949">S-adenosyl-L-methionine</keyword>
<gene>
    <name evidence="5" type="ORF">H0A36_05380</name>
</gene>
<evidence type="ECO:0000256" key="2">
    <source>
        <dbReference type="ARBA" id="ARBA00022679"/>
    </source>
</evidence>
<dbReference type="RefSeq" id="WP_180567463.1">
    <property type="nucleotide sequence ID" value="NZ_JACCKB010000005.1"/>
</dbReference>
<keyword evidence="1" id="KW-0489">Methyltransferase</keyword>
<evidence type="ECO:0000313" key="5">
    <source>
        <dbReference type="EMBL" id="NYZ65433.1"/>
    </source>
</evidence>
<organism evidence="5 6">
    <name type="scientific">Spartinivicinus marinus</name>
    <dbReference type="NCBI Taxonomy" id="2994442"/>
    <lineage>
        <taxon>Bacteria</taxon>
        <taxon>Pseudomonadati</taxon>
        <taxon>Pseudomonadota</taxon>
        <taxon>Gammaproteobacteria</taxon>
        <taxon>Oceanospirillales</taxon>
        <taxon>Zooshikellaceae</taxon>
        <taxon>Spartinivicinus</taxon>
    </lineage>
</organism>
<dbReference type="GO" id="GO:0008757">
    <property type="term" value="F:S-adenosylmethionine-dependent methyltransferase activity"/>
    <property type="evidence" value="ECO:0007669"/>
    <property type="project" value="InterPro"/>
</dbReference>
<name>A0A853HVZ8_9GAMM</name>
<keyword evidence="6" id="KW-1185">Reference proteome</keyword>
<dbReference type="GO" id="GO:0032259">
    <property type="term" value="P:methylation"/>
    <property type="evidence" value="ECO:0007669"/>
    <property type="project" value="UniProtKB-KW"/>
</dbReference>
<evidence type="ECO:0000256" key="1">
    <source>
        <dbReference type="ARBA" id="ARBA00022603"/>
    </source>
</evidence>
<evidence type="ECO:0000313" key="6">
    <source>
        <dbReference type="Proteomes" id="UP000569732"/>
    </source>
</evidence>
<dbReference type="CDD" id="cd02440">
    <property type="entry name" value="AdoMet_MTases"/>
    <property type="match status" value="1"/>
</dbReference>
<dbReference type="InterPro" id="IPR046977">
    <property type="entry name" value="RsmC/RlmG"/>
</dbReference>
<dbReference type="InterPro" id="IPR029063">
    <property type="entry name" value="SAM-dependent_MTases_sf"/>
</dbReference>
<reference evidence="5 6" key="1">
    <citation type="submission" date="2020-07" db="EMBL/GenBank/DDBJ databases">
        <title>Endozoicomonas sp. nov., isolated from sediment.</title>
        <authorList>
            <person name="Gu T."/>
        </authorList>
    </citation>
    <scope>NUCLEOTIDE SEQUENCE [LARGE SCALE GENOMIC DNA]</scope>
    <source>
        <strain evidence="5 6">SM1973</strain>
    </source>
</reference>
<accession>A0A853HVZ8</accession>
<dbReference type="Gene3D" id="3.40.50.150">
    <property type="entry name" value="Vaccinia Virus protein VP39"/>
    <property type="match status" value="1"/>
</dbReference>